<sequence length="106" mass="12296">MLLCKCESNVCFKSNRLSIVLRPFRTHFGMGGEICLPLVIHEPAIDHSFQYVLQDNRSKQLGEQLDGFFGSLPAWFQPKANLPLMRKYYSCRIQFVEIYQKQPVGQ</sequence>
<gene>
    <name evidence="1" type="ORF">AVEN_223192_1</name>
</gene>
<proteinExistence type="predicted"/>
<comment type="caution">
    <text evidence="1">The sequence shown here is derived from an EMBL/GenBank/DDBJ whole genome shotgun (WGS) entry which is preliminary data.</text>
</comment>
<reference evidence="1 2" key="1">
    <citation type="journal article" date="2019" name="Sci. Rep.">
        <title>Orb-weaving spider Araneus ventricosus genome elucidates the spidroin gene catalogue.</title>
        <authorList>
            <person name="Kono N."/>
            <person name="Nakamura H."/>
            <person name="Ohtoshi R."/>
            <person name="Moran D.A.P."/>
            <person name="Shinohara A."/>
            <person name="Yoshida Y."/>
            <person name="Fujiwara M."/>
            <person name="Mori M."/>
            <person name="Tomita M."/>
            <person name="Arakawa K."/>
        </authorList>
    </citation>
    <scope>NUCLEOTIDE SEQUENCE [LARGE SCALE GENOMIC DNA]</scope>
</reference>
<keyword evidence="2" id="KW-1185">Reference proteome</keyword>
<dbReference type="Proteomes" id="UP000499080">
    <property type="component" value="Unassembled WGS sequence"/>
</dbReference>
<accession>A0A4Y2VR03</accession>
<dbReference type="AlphaFoldDB" id="A0A4Y2VR03"/>
<organism evidence="1 2">
    <name type="scientific">Araneus ventricosus</name>
    <name type="common">Orbweaver spider</name>
    <name type="synonym">Epeira ventricosa</name>
    <dbReference type="NCBI Taxonomy" id="182803"/>
    <lineage>
        <taxon>Eukaryota</taxon>
        <taxon>Metazoa</taxon>
        <taxon>Ecdysozoa</taxon>
        <taxon>Arthropoda</taxon>
        <taxon>Chelicerata</taxon>
        <taxon>Arachnida</taxon>
        <taxon>Araneae</taxon>
        <taxon>Araneomorphae</taxon>
        <taxon>Entelegynae</taxon>
        <taxon>Araneoidea</taxon>
        <taxon>Araneidae</taxon>
        <taxon>Araneus</taxon>
    </lineage>
</organism>
<protein>
    <submittedName>
        <fullName evidence="1">Uncharacterized protein</fullName>
    </submittedName>
</protein>
<name>A0A4Y2VR03_ARAVE</name>
<evidence type="ECO:0000313" key="2">
    <source>
        <dbReference type="Proteomes" id="UP000499080"/>
    </source>
</evidence>
<evidence type="ECO:0000313" key="1">
    <source>
        <dbReference type="EMBL" id="GBO27813.1"/>
    </source>
</evidence>
<dbReference type="EMBL" id="BGPR01050860">
    <property type="protein sequence ID" value="GBO27813.1"/>
    <property type="molecule type" value="Genomic_DNA"/>
</dbReference>